<feature type="non-terminal residue" evidence="2">
    <location>
        <position position="139"/>
    </location>
</feature>
<organism evidence="2">
    <name type="scientific">Aedes aegypti</name>
    <name type="common">Yellowfever mosquito</name>
    <name type="synonym">Culex aegypti</name>
    <dbReference type="NCBI Taxonomy" id="7159"/>
    <lineage>
        <taxon>Eukaryota</taxon>
        <taxon>Metazoa</taxon>
        <taxon>Ecdysozoa</taxon>
        <taxon>Arthropoda</taxon>
        <taxon>Hexapoda</taxon>
        <taxon>Insecta</taxon>
        <taxon>Pterygota</taxon>
        <taxon>Neoptera</taxon>
        <taxon>Endopterygota</taxon>
        <taxon>Diptera</taxon>
        <taxon>Nematocera</taxon>
        <taxon>Culicoidea</taxon>
        <taxon>Culicidae</taxon>
        <taxon>Culicinae</taxon>
        <taxon>Aedini</taxon>
        <taxon>Aedes</taxon>
        <taxon>Stegomyia</taxon>
    </lineage>
</organism>
<dbReference type="EMBL" id="GDUN01000400">
    <property type="protein sequence ID" value="JAN95519.1"/>
    <property type="molecule type" value="mRNA"/>
</dbReference>
<keyword evidence="1" id="KW-0812">Transmembrane</keyword>
<dbReference type="AlphaFoldDB" id="A0A0P6J0L3"/>
<feature type="transmembrane region" description="Helical" evidence="1">
    <location>
        <begin position="35"/>
        <end position="57"/>
    </location>
</feature>
<feature type="non-terminal residue" evidence="2">
    <location>
        <position position="1"/>
    </location>
</feature>
<evidence type="ECO:0000256" key="1">
    <source>
        <dbReference type="SAM" id="Phobius"/>
    </source>
</evidence>
<proteinExistence type="evidence at transcript level"/>
<keyword evidence="1" id="KW-1133">Transmembrane helix</keyword>
<evidence type="ECO:0000313" key="2">
    <source>
        <dbReference type="EMBL" id="JAN95519.1"/>
    </source>
</evidence>
<reference evidence="2" key="1">
    <citation type="journal article" date="2016" name="PLoS ONE">
        <title>A Deep Insight into the Sialome of Male and Female Aedes aegypti Mosquitoes.</title>
        <authorList>
            <person name="Ribeiro J.M."/>
            <person name="Martin-Martin I."/>
            <person name="Arca B."/>
            <person name="Calvo E."/>
        </authorList>
    </citation>
    <scope>NUCLEOTIDE SEQUENCE</scope>
    <source>
        <strain evidence="2">Liverpool</strain>
        <tissue evidence="2">Salivary glands</tissue>
    </source>
</reference>
<protein>
    <submittedName>
        <fullName evidence="2">Putative membrane protein</fullName>
    </submittedName>
</protein>
<name>A0A0P6J0L3_AEDAE</name>
<accession>A0A0P6J0L3</accession>
<sequence>LPTDWYVRRYSLSREVEKYPLRNNLRPMAFELMTLNLVLLNSYAFTASAIWAPALGVSSKRLFGEKIVVLLARSLHRNLKRSMVRFLLRMLFEISDGFLIKSISRSLATSWSIGEHQELLKDFRKTHLFYYENKILIII</sequence>
<keyword evidence="1" id="KW-0472">Membrane</keyword>